<evidence type="ECO:0000313" key="1">
    <source>
        <dbReference type="Proteomes" id="UP000095287"/>
    </source>
</evidence>
<proteinExistence type="predicted"/>
<protein>
    <submittedName>
        <fullName evidence="2">DnaJ_C domain-containing protein</fullName>
    </submittedName>
</protein>
<reference evidence="2" key="1">
    <citation type="submission" date="2016-11" db="UniProtKB">
        <authorList>
            <consortium name="WormBaseParasite"/>
        </authorList>
    </citation>
    <scope>IDENTIFICATION</scope>
</reference>
<keyword evidence="1" id="KW-1185">Reference proteome</keyword>
<organism evidence="1 2">
    <name type="scientific">Steinernema glaseri</name>
    <dbReference type="NCBI Taxonomy" id="37863"/>
    <lineage>
        <taxon>Eukaryota</taxon>
        <taxon>Metazoa</taxon>
        <taxon>Ecdysozoa</taxon>
        <taxon>Nematoda</taxon>
        <taxon>Chromadorea</taxon>
        <taxon>Rhabditida</taxon>
        <taxon>Tylenchina</taxon>
        <taxon>Panagrolaimomorpha</taxon>
        <taxon>Strongyloidoidea</taxon>
        <taxon>Steinernematidae</taxon>
        <taxon>Steinernema</taxon>
    </lineage>
</organism>
<dbReference type="AlphaFoldDB" id="A0A1I7Y5N5"/>
<accession>A0A1I7Y5N5</accession>
<sequence>KPKPLINQRKAGDLRHAKMPEMIGKPIVPGQIVVRVPRGKYTEDGQFDMAEERILDSIWENIIKLD</sequence>
<name>A0A1I7Y5N5_9BILA</name>
<dbReference type="WBParaSite" id="L893_g1292.t1">
    <property type="protein sequence ID" value="L893_g1292.t1"/>
    <property type="gene ID" value="L893_g1292"/>
</dbReference>
<dbReference type="Proteomes" id="UP000095287">
    <property type="component" value="Unplaced"/>
</dbReference>
<evidence type="ECO:0000313" key="2">
    <source>
        <dbReference type="WBParaSite" id="L893_g1292.t1"/>
    </source>
</evidence>